<keyword evidence="1" id="KW-0472">Membrane</keyword>
<accession>A0A645K1S3</accession>
<keyword evidence="1" id="KW-1133">Transmembrane helix</keyword>
<reference evidence="2" key="1">
    <citation type="submission" date="2019-08" db="EMBL/GenBank/DDBJ databases">
        <authorList>
            <person name="Kucharzyk K."/>
            <person name="Murdoch R.W."/>
            <person name="Higgins S."/>
            <person name="Loffler F."/>
        </authorList>
    </citation>
    <scope>NUCLEOTIDE SEQUENCE</scope>
</reference>
<sequence>MYIFVFIEFLVYVKFISFGSYIAYCGLCGFLHNIAHITREKKPAIATHGVRFD</sequence>
<name>A0A645K1S3_9ZZZZ</name>
<organism evidence="2">
    <name type="scientific">bioreactor metagenome</name>
    <dbReference type="NCBI Taxonomy" id="1076179"/>
    <lineage>
        <taxon>unclassified sequences</taxon>
        <taxon>metagenomes</taxon>
        <taxon>ecological metagenomes</taxon>
    </lineage>
</organism>
<dbReference type="EMBL" id="VSSQ01146785">
    <property type="protein sequence ID" value="MPN65033.1"/>
    <property type="molecule type" value="Genomic_DNA"/>
</dbReference>
<comment type="caution">
    <text evidence="2">The sequence shown here is derived from an EMBL/GenBank/DDBJ whole genome shotgun (WGS) entry which is preliminary data.</text>
</comment>
<evidence type="ECO:0000256" key="1">
    <source>
        <dbReference type="SAM" id="Phobius"/>
    </source>
</evidence>
<protein>
    <submittedName>
        <fullName evidence="2">Uncharacterized protein</fullName>
    </submittedName>
</protein>
<evidence type="ECO:0000313" key="2">
    <source>
        <dbReference type="EMBL" id="MPN65033.1"/>
    </source>
</evidence>
<feature type="transmembrane region" description="Helical" evidence="1">
    <location>
        <begin position="12"/>
        <end position="32"/>
    </location>
</feature>
<dbReference type="AlphaFoldDB" id="A0A645K1S3"/>
<proteinExistence type="predicted"/>
<gene>
    <name evidence="2" type="ORF">SDC9_212812</name>
</gene>
<keyword evidence="1" id="KW-0812">Transmembrane</keyword>